<dbReference type="RefSeq" id="WP_054408393.1">
    <property type="nucleotide sequence ID" value="NZ_FOYA01000025.1"/>
</dbReference>
<proteinExistence type="predicted"/>
<dbReference type="OrthoDB" id="645057at2"/>
<dbReference type="Proteomes" id="UP000037755">
    <property type="component" value="Unassembled WGS sequence"/>
</dbReference>
<sequence length="219" mass="24483">MKYISLLLILLLAACNNPAKDATITEGDLIPYSEIADTEPHYTRNIKDTITPGGWKITYLVKNDSTRQKDLYIQWSKGGVKQTYTGNHLLELQSYFTPVFKTETTDYIFMESEVRGGNAVLLLPKNTKAPQQFSYIIGYNTAFAQIAYIPESSYSTNELTVEAIDLKSGIKKSVQFTKPCSVLPETSCLLKAEFNGKEIKIYGNSDGSTNITEMKTIAF</sequence>
<feature type="chain" id="PRO_5005818432" evidence="1">
    <location>
        <begin position="22"/>
        <end position="219"/>
    </location>
</feature>
<dbReference type="PATRIC" id="fig|1202724.3.peg.2612"/>
<dbReference type="EMBL" id="LIYD01000005">
    <property type="protein sequence ID" value="KOS06771.1"/>
    <property type="molecule type" value="Genomic_DNA"/>
</dbReference>
<reference evidence="2 3" key="1">
    <citation type="submission" date="2015-08" db="EMBL/GenBank/DDBJ databases">
        <title>Whole genome sequence of Flavobacterium akiainvivens IK-1T, from decaying Wikstroemia oahuensis, an endemic Hawaiian shrub.</title>
        <authorList>
            <person name="Wan X."/>
            <person name="Hou S."/>
            <person name="Saito J."/>
            <person name="Donachie S."/>
        </authorList>
    </citation>
    <scope>NUCLEOTIDE SEQUENCE [LARGE SCALE GENOMIC DNA]</scope>
    <source>
        <strain evidence="2 3">IK-1</strain>
    </source>
</reference>
<comment type="caution">
    <text evidence="2">The sequence shown here is derived from an EMBL/GenBank/DDBJ whole genome shotgun (WGS) entry which is preliminary data.</text>
</comment>
<name>A0A0M8MI88_9FLAO</name>
<dbReference type="AlphaFoldDB" id="A0A0M8MI88"/>
<dbReference type="STRING" id="1202724.AM493_12615"/>
<accession>A0A0M8MI88</accession>
<gene>
    <name evidence="2" type="ORF">AM493_12615</name>
</gene>
<feature type="signal peptide" evidence="1">
    <location>
        <begin position="1"/>
        <end position="21"/>
    </location>
</feature>
<evidence type="ECO:0000313" key="2">
    <source>
        <dbReference type="EMBL" id="KOS06771.1"/>
    </source>
</evidence>
<keyword evidence="3" id="KW-1185">Reference proteome</keyword>
<evidence type="ECO:0000256" key="1">
    <source>
        <dbReference type="SAM" id="SignalP"/>
    </source>
</evidence>
<dbReference type="PROSITE" id="PS51257">
    <property type="entry name" value="PROKAR_LIPOPROTEIN"/>
    <property type="match status" value="1"/>
</dbReference>
<organism evidence="2 3">
    <name type="scientific">Flavobacterium akiainvivens</name>
    <dbReference type="NCBI Taxonomy" id="1202724"/>
    <lineage>
        <taxon>Bacteria</taxon>
        <taxon>Pseudomonadati</taxon>
        <taxon>Bacteroidota</taxon>
        <taxon>Flavobacteriia</taxon>
        <taxon>Flavobacteriales</taxon>
        <taxon>Flavobacteriaceae</taxon>
        <taxon>Flavobacterium</taxon>
    </lineage>
</organism>
<evidence type="ECO:0000313" key="3">
    <source>
        <dbReference type="Proteomes" id="UP000037755"/>
    </source>
</evidence>
<protein>
    <submittedName>
        <fullName evidence="2">Uncharacterized protein</fullName>
    </submittedName>
</protein>
<keyword evidence="1" id="KW-0732">Signal</keyword>